<evidence type="ECO:0000313" key="1">
    <source>
        <dbReference type="EMBL" id="CAD8173482.1"/>
    </source>
</evidence>
<sequence>MNENQQLNSFRIIPAQLEVDGICDQLILQIDSDVDNNQMFSFKCNQFVKASKNIMKYLIEKEKSNQIQQNIMNSSRGRASILALENNKTKINNKDKRKNGIQLLREKRVLRLSENYFNQNEEEFKQRNRNRIRIVELQFKKIDIQQISFIEVWDYLKLSQHVKEQLQFLELSCSLLKNQQAVLLFILKYTFDE</sequence>
<organism evidence="1 2">
    <name type="scientific">Paramecium octaurelia</name>
    <dbReference type="NCBI Taxonomy" id="43137"/>
    <lineage>
        <taxon>Eukaryota</taxon>
        <taxon>Sar</taxon>
        <taxon>Alveolata</taxon>
        <taxon>Ciliophora</taxon>
        <taxon>Intramacronucleata</taxon>
        <taxon>Oligohymenophorea</taxon>
        <taxon>Peniculida</taxon>
        <taxon>Parameciidae</taxon>
        <taxon>Paramecium</taxon>
    </lineage>
</organism>
<dbReference type="AlphaFoldDB" id="A0A8S1VCL4"/>
<accession>A0A8S1VCL4</accession>
<dbReference type="EMBL" id="CAJJDP010000061">
    <property type="protein sequence ID" value="CAD8173482.1"/>
    <property type="molecule type" value="Genomic_DNA"/>
</dbReference>
<name>A0A8S1VCL4_PAROT</name>
<evidence type="ECO:0000313" key="2">
    <source>
        <dbReference type="Proteomes" id="UP000683925"/>
    </source>
</evidence>
<comment type="caution">
    <text evidence="1">The sequence shown here is derived from an EMBL/GenBank/DDBJ whole genome shotgun (WGS) entry which is preliminary data.</text>
</comment>
<proteinExistence type="predicted"/>
<keyword evidence="2" id="KW-1185">Reference proteome</keyword>
<dbReference type="Proteomes" id="UP000683925">
    <property type="component" value="Unassembled WGS sequence"/>
</dbReference>
<protein>
    <submittedName>
        <fullName evidence="1">Uncharacterized protein</fullName>
    </submittedName>
</protein>
<reference evidence="1" key="1">
    <citation type="submission" date="2021-01" db="EMBL/GenBank/DDBJ databases">
        <authorList>
            <consortium name="Genoscope - CEA"/>
            <person name="William W."/>
        </authorList>
    </citation>
    <scope>NUCLEOTIDE SEQUENCE</scope>
</reference>
<gene>
    <name evidence="1" type="ORF">POCTA_138.1.T0620047</name>
</gene>